<name>A0A9W6XN36_9STRA</name>
<comment type="caution">
    <text evidence="2">The sequence shown here is derived from an EMBL/GenBank/DDBJ whole genome shotgun (WGS) entry which is preliminary data.</text>
</comment>
<dbReference type="AlphaFoldDB" id="A0A9W6XN36"/>
<dbReference type="OrthoDB" id="10625616at2759"/>
<feature type="compositionally biased region" description="Basic and acidic residues" evidence="1">
    <location>
        <begin position="31"/>
        <end position="44"/>
    </location>
</feature>
<feature type="compositionally biased region" description="Basic and acidic residues" evidence="1">
    <location>
        <begin position="60"/>
        <end position="69"/>
    </location>
</feature>
<accession>A0A9W6XN36</accession>
<evidence type="ECO:0000256" key="1">
    <source>
        <dbReference type="SAM" id="MobiDB-lite"/>
    </source>
</evidence>
<feature type="compositionally biased region" description="Low complexity" evidence="1">
    <location>
        <begin position="21"/>
        <end position="30"/>
    </location>
</feature>
<evidence type="ECO:0000313" key="3">
    <source>
        <dbReference type="Proteomes" id="UP001165121"/>
    </source>
</evidence>
<proteinExistence type="predicted"/>
<dbReference type="EMBL" id="BSXT01001389">
    <property type="protein sequence ID" value="GMF41948.1"/>
    <property type="molecule type" value="Genomic_DNA"/>
</dbReference>
<protein>
    <submittedName>
        <fullName evidence="2">Unnamed protein product</fullName>
    </submittedName>
</protein>
<gene>
    <name evidence="2" type="ORF">Pfra01_001350500</name>
</gene>
<sequence>MGLFGRKSSGARVAEGGGGALAAASPSTAGERTDAKAKGADKMNLELFGADSDDSDDDATIDRYAKDGDESMNEEEAAEAEKRKVAVLNSKVGLYCAGRGRGEIGLVLTRPTAA</sequence>
<organism evidence="2 3">
    <name type="scientific">Phytophthora fragariaefolia</name>
    <dbReference type="NCBI Taxonomy" id="1490495"/>
    <lineage>
        <taxon>Eukaryota</taxon>
        <taxon>Sar</taxon>
        <taxon>Stramenopiles</taxon>
        <taxon>Oomycota</taxon>
        <taxon>Peronosporomycetes</taxon>
        <taxon>Peronosporales</taxon>
        <taxon>Peronosporaceae</taxon>
        <taxon>Phytophthora</taxon>
    </lineage>
</organism>
<reference evidence="2" key="1">
    <citation type="submission" date="2023-04" db="EMBL/GenBank/DDBJ databases">
        <title>Phytophthora fragariaefolia NBRC 109709.</title>
        <authorList>
            <person name="Ichikawa N."/>
            <person name="Sato H."/>
            <person name="Tonouchi N."/>
        </authorList>
    </citation>
    <scope>NUCLEOTIDE SEQUENCE</scope>
    <source>
        <strain evidence="2">NBRC 109709</strain>
    </source>
</reference>
<feature type="region of interest" description="Disordered" evidence="1">
    <location>
        <begin position="1"/>
        <end position="81"/>
    </location>
</feature>
<evidence type="ECO:0000313" key="2">
    <source>
        <dbReference type="EMBL" id="GMF41948.1"/>
    </source>
</evidence>
<dbReference type="Proteomes" id="UP001165121">
    <property type="component" value="Unassembled WGS sequence"/>
</dbReference>
<keyword evidence="3" id="KW-1185">Reference proteome</keyword>